<dbReference type="GO" id="GO:0005886">
    <property type="term" value="C:plasma membrane"/>
    <property type="evidence" value="ECO:0007669"/>
    <property type="project" value="UniProtKB-SubCell"/>
</dbReference>
<dbReference type="PANTHER" id="PTHR33362:SF5">
    <property type="entry name" value="C4-DICARBOXYLATE TRAP TRANSPORTER LARGE PERMEASE PROTEIN DCTM"/>
    <property type="match status" value="1"/>
</dbReference>
<feature type="transmembrane region" description="Helical" evidence="7">
    <location>
        <begin position="6"/>
        <end position="39"/>
    </location>
</feature>
<dbReference type="Proteomes" id="UP000193200">
    <property type="component" value="Unassembled WGS sequence"/>
</dbReference>
<evidence type="ECO:0000313" key="9">
    <source>
        <dbReference type="EMBL" id="SLN76349.1"/>
    </source>
</evidence>
<dbReference type="PANTHER" id="PTHR33362">
    <property type="entry name" value="SIALIC ACID TRAP TRANSPORTER PERMEASE PROTEIN SIAT-RELATED"/>
    <property type="match status" value="1"/>
</dbReference>
<organism evidence="9 10">
    <name type="scientific">Oceanibacterium hippocampi</name>
    <dbReference type="NCBI Taxonomy" id="745714"/>
    <lineage>
        <taxon>Bacteria</taxon>
        <taxon>Pseudomonadati</taxon>
        <taxon>Pseudomonadota</taxon>
        <taxon>Alphaproteobacteria</taxon>
        <taxon>Sneathiellales</taxon>
        <taxon>Sneathiellaceae</taxon>
        <taxon>Oceanibacterium</taxon>
    </lineage>
</organism>
<comment type="subunit">
    <text evidence="7">The complex comprises the extracytoplasmic solute receptor protein and the two transmembrane proteins.</text>
</comment>
<comment type="function">
    <text evidence="7">Part of the tripartite ATP-independent periplasmic (TRAP) transport system.</text>
</comment>
<feature type="domain" description="TRAP C4-dicarboxylate transport system permease DctM subunit" evidence="8">
    <location>
        <begin position="11"/>
        <end position="427"/>
    </location>
</feature>
<keyword evidence="10" id="KW-1185">Reference proteome</keyword>
<dbReference type="OrthoDB" id="7339120at2"/>
<protein>
    <recommendedName>
        <fullName evidence="7">TRAP transporter large permease protein</fullName>
    </recommendedName>
</protein>
<dbReference type="InParanoid" id="A0A1Y5TXQ8"/>
<comment type="similarity">
    <text evidence="7">Belongs to the TRAP transporter large permease family.</text>
</comment>
<evidence type="ECO:0000256" key="6">
    <source>
        <dbReference type="ARBA" id="ARBA00023136"/>
    </source>
</evidence>
<feature type="transmembrane region" description="Helical" evidence="7">
    <location>
        <begin position="141"/>
        <end position="164"/>
    </location>
</feature>
<comment type="subcellular location">
    <subcellularLocation>
        <location evidence="1 7">Cell inner membrane</location>
        <topology evidence="1 7">Multi-pass membrane protein</topology>
    </subcellularLocation>
</comment>
<dbReference type="PIRSF" id="PIRSF006066">
    <property type="entry name" value="HI0050"/>
    <property type="match status" value="1"/>
</dbReference>
<evidence type="ECO:0000256" key="5">
    <source>
        <dbReference type="ARBA" id="ARBA00022989"/>
    </source>
</evidence>
<reference evidence="9 10" key="1">
    <citation type="submission" date="2017-03" db="EMBL/GenBank/DDBJ databases">
        <authorList>
            <person name="Afonso C.L."/>
            <person name="Miller P.J."/>
            <person name="Scott M.A."/>
            <person name="Spackman E."/>
            <person name="Goraichik I."/>
            <person name="Dimitrov K.M."/>
            <person name="Suarez D.L."/>
            <person name="Swayne D.E."/>
        </authorList>
    </citation>
    <scope>NUCLEOTIDE SEQUENCE [LARGE SCALE GENOMIC DNA]</scope>
    <source>
        <strain evidence="9 10">CECT 7691</strain>
    </source>
</reference>
<keyword evidence="3 7" id="KW-0997">Cell inner membrane</keyword>
<evidence type="ECO:0000256" key="7">
    <source>
        <dbReference type="RuleBase" id="RU369079"/>
    </source>
</evidence>
<evidence type="ECO:0000256" key="2">
    <source>
        <dbReference type="ARBA" id="ARBA00022475"/>
    </source>
</evidence>
<evidence type="ECO:0000259" key="8">
    <source>
        <dbReference type="Pfam" id="PF06808"/>
    </source>
</evidence>
<proteinExistence type="inferred from homology"/>
<dbReference type="Pfam" id="PF06808">
    <property type="entry name" value="DctM"/>
    <property type="match status" value="1"/>
</dbReference>
<evidence type="ECO:0000256" key="3">
    <source>
        <dbReference type="ARBA" id="ARBA00022519"/>
    </source>
</evidence>
<keyword evidence="6 7" id="KW-0472">Membrane</keyword>
<gene>
    <name evidence="9" type="primary">siaT_38</name>
    <name evidence="9" type="ORF">OCH7691_04107</name>
</gene>
<keyword evidence="2" id="KW-1003">Cell membrane</keyword>
<evidence type="ECO:0000256" key="4">
    <source>
        <dbReference type="ARBA" id="ARBA00022692"/>
    </source>
</evidence>
<feature type="transmembrane region" description="Helical" evidence="7">
    <location>
        <begin position="101"/>
        <end position="129"/>
    </location>
</feature>
<comment type="caution">
    <text evidence="7">Lacks conserved residue(s) required for the propagation of feature annotation.</text>
</comment>
<feature type="transmembrane region" description="Helical" evidence="7">
    <location>
        <begin position="176"/>
        <end position="197"/>
    </location>
</feature>
<dbReference type="GO" id="GO:0022857">
    <property type="term" value="F:transmembrane transporter activity"/>
    <property type="evidence" value="ECO:0007669"/>
    <property type="project" value="UniProtKB-UniRule"/>
</dbReference>
<evidence type="ECO:0000313" key="10">
    <source>
        <dbReference type="Proteomes" id="UP000193200"/>
    </source>
</evidence>
<keyword evidence="4 7" id="KW-0812">Transmembrane</keyword>
<keyword evidence="7" id="KW-0813">Transport</keyword>
<dbReference type="EMBL" id="FWFR01000004">
    <property type="protein sequence ID" value="SLN76349.1"/>
    <property type="molecule type" value="Genomic_DNA"/>
</dbReference>
<accession>A0A1Y5TXQ8</accession>
<sequence length="438" mass="46203">MDWLSALVLMLGLLCALMAIGLPVAFAFLGVNIVGAFVFLGGEAGLTQLARNAMASLTSFTLVPIALFLLMGEILFHSGVAFKAIDAVDRLISRVPGRLSIVSVVGGTIFSSLSGSTIANTAVLGSMLLPNMLKRGYHPTLAMGPIMAAGSIAMLIPPSALAVLLGSLAGISISKLLIAGIIPGLMLSIFFLGYVVIRAGLKPELAPSYEIEAVRGWNRWRPFVIYVLPLFGIFAVVVGSILAGWATPTESAALGCTASAIAAAGYRSLSVKVMIKSMRETAKIAVMILFIIVASVTFSQILAFSGATNGLLGVINSFEATPFMILLAMLVVLLFLGAFMDQVSMIMITLPFFIPLAKLVGIDLLWLGVLMLIVMEISFTTPPFGLLLYVMKGVAPPDITLGQIYAAAAPFIVLELIALAIIVAVPDIATWLPTIMRR</sequence>
<feature type="transmembrane region" description="Helical" evidence="7">
    <location>
        <begin position="404"/>
        <end position="432"/>
    </location>
</feature>
<name>A0A1Y5TXQ8_9PROT</name>
<dbReference type="InterPro" id="IPR010656">
    <property type="entry name" value="DctM"/>
</dbReference>
<feature type="transmembrane region" description="Helical" evidence="7">
    <location>
        <begin position="323"/>
        <end position="352"/>
    </location>
</feature>
<feature type="transmembrane region" description="Helical" evidence="7">
    <location>
        <begin position="364"/>
        <end position="384"/>
    </location>
</feature>
<feature type="transmembrane region" description="Helical" evidence="7">
    <location>
        <begin position="60"/>
        <end position="81"/>
    </location>
</feature>
<dbReference type="RefSeq" id="WP_085885422.1">
    <property type="nucleotide sequence ID" value="NZ_FWFR01000004.1"/>
</dbReference>
<dbReference type="NCBIfam" id="TIGR00786">
    <property type="entry name" value="dctM"/>
    <property type="match status" value="1"/>
</dbReference>
<keyword evidence="5 7" id="KW-1133">Transmembrane helix</keyword>
<dbReference type="AlphaFoldDB" id="A0A1Y5TXQ8"/>
<evidence type="ECO:0000256" key="1">
    <source>
        <dbReference type="ARBA" id="ARBA00004429"/>
    </source>
</evidence>
<feature type="transmembrane region" description="Helical" evidence="7">
    <location>
        <begin position="223"/>
        <end position="246"/>
    </location>
</feature>
<feature type="transmembrane region" description="Helical" evidence="7">
    <location>
        <begin position="281"/>
        <end position="303"/>
    </location>
</feature>
<dbReference type="InterPro" id="IPR004681">
    <property type="entry name" value="TRAP_DctM"/>
</dbReference>